<keyword evidence="2" id="KW-0472">Membrane</keyword>
<dbReference type="Gene3D" id="1.25.40.10">
    <property type="entry name" value="Tetratricopeptide repeat domain"/>
    <property type="match status" value="1"/>
</dbReference>
<reference evidence="3" key="1">
    <citation type="submission" date="2018-06" db="EMBL/GenBank/DDBJ databases">
        <authorList>
            <person name="Zhirakovskaya E."/>
        </authorList>
    </citation>
    <scope>NUCLEOTIDE SEQUENCE</scope>
</reference>
<feature type="region of interest" description="Disordered" evidence="1">
    <location>
        <begin position="1"/>
        <end position="23"/>
    </location>
</feature>
<gene>
    <name evidence="3" type="ORF">MNBD_DELTA04-857</name>
</gene>
<name>A0A3B0V9K2_9ZZZZ</name>
<dbReference type="EMBL" id="UOEY01000076">
    <property type="protein sequence ID" value="VAW39511.1"/>
    <property type="molecule type" value="Genomic_DNA"/>
</dbReference>
<evidence type="ECO:0000313" key="3">
    <source>
        <dbReference type="EMBL" id="VAW39511.1"/>
    </source>
</evidence>
<keyword evidence="2" id="KW-0812">Transmembrane</keyword>
<feature type="compositionally biased region" description="Basic residues" evidence="1">
    <location>
        <begin position="1"/>
        <end position="17"/>
    </location>
</feature>
<organism evidence="3">
    <name type="scientific">hydrothermal vent metagenome</name>
    <dbReference type="NCBI Taxonomy" id="652676"/>
    <lineage>
        <taxon>unclassified sequences</taxon>
        <taxon>metagenomes</taxon>
        <taxon>ecological metagenomes</taxon>
    </lineage>
</organism>
<feature type="transmembrane region" description="Helical" evidence="2">
    <location>
        <begin position="31"/>
        <end position="48"/>
    </location>
</feature>
<accession>A0A3B0V9K2</accession>
<dbReference type="AlphaFoldDB" id="A0A3B0V9K2"/>
<keyword evidence="2" id="KW-1133">Transmembrane helix</keyword>
<evidence type="ECO:0000256" key="2">
    <source>
        <dbReference type="SAM" id="Phobius"/>
    </source>
</evidence>
<protein>
    <submittedName>
        <fullName evidence="3">Uncharacterized protein</fullName>
    </submittedName>
</protein>
<evidence type="ECO:0000256" key="1">
    <source>
        <dbReference type="SAM" id="MobiDB-lite"/>
    </source>
</evidence>
<dbReference type="SUPFAM" id="SSF48452">
    <property type="entry name" value="TPR-like"/>
    <property type="match status" value="1"/>
</dbReference>
<proteinExistence type="predicted"/>
<dbReference type="InterPro" id="IPR011990">
    <property type="entry name" value="TPR-like_helical_dom_sf"/>
</dbReference>
<sequence length="425" mass="48270">MAVTHKHHPHAMHHIRQSVHQDGRNKNNKRIWAGAAIILLLLAGYAQLKYAFLAQLALVDTNPPSFSYSQTDPVALTDRARQEHLINGDLVKARYFYDRALDYCVLYVPAWLGLAELFNDRGEKNRAVAALEFVEKISRGNGNLAWSRAILANELGRDDILTANLVWLMKNQPGKRMAAISLADLRWQDPLVLLRKFGDTFSPELLNYYIRVKELPKTRIVWQQLEQAGLNNRKNSLRYINYLLAHGKITAAAKTWARNFRDGDALLYNGHFKKPLIGSGFGWRISRRRGVAWHNPADKSGLRLTFDGSKNVSFRLAQIVPLPPGSYVFRGRAETDSLSTNQRPFWMVRGFKCKGLIVRGAMFAANRSRSDFSLRFTVPESCQAVWIALQRNHSYDFDNKISGTIVLDDLTVTGVAVKRVTMMHP</sequence>